<dbReference type="PROSITE" id="PS51257">
    <property type="entry name" value="PROKAR_LIPOPROTEIN"/>
    <property type="match status" value="1"/>
</dbReference>
<dbReference type="STRING" id="1276227.SCHRY_v1c09860"/>
<evidence type="ECO:0000313" key="1">
    <source>
        <dbReference type="EMBL" id="AGM25558.1"/>
    </source>
</evidence>
<dbReference type="OrthoDB" id="387077at2"/>
<dbReference type="AlphaFoldDB" id="R4U4R9"/>
<gene>
    <name evidence="1" type="ORF">SCHRY_v1c09860</name>
</gene>
<keyword evidence="2" id="KW-1185">Reference proteome</keyword>
<sequence length="768" mass="86601">MKKLLAILSVTTLTTTSTTTLVACHAKVGTPTAKYFDSEVEKIDPVLRNQVKYTSTLAKILIASRHENMNTYALPTINYFLNNVGNNLKGTYLTKSGQEVKIDDYVKEYKKLNNFTWNPWLATDPNYKGGANTYDLMSSMVAMTEWDPALNNSHPSTQKDGTGRYTDFSVKENVAWAQYDTGALSNTLVRDSAAIQKYIASTGAGSWNFPYFNDNGHAGVSNLLYHNSAQFAPTTTEMSYQNSDKDKIVFGKAIANQSSNLNNLYGLKYFNMAINLLTAFRPGIELQMLQEFTQILPFAKTSYSSGPRNAALLLAMPLLLASLVMEKWFDTEKNVIDGASILQVFDKSVVEDTTIKVSDNDLRLSDLIVNLKKDMLPFMTDSSKEQFLDLENPEYPEHKDELLETYAKLANWFKAAIAKAGNNFDAQKLNAVLKTDLQKVISDFEGIISSMPMIDEAISLIRTVMSLVKSNNFDFYSLLRGMGGFANWFFKIDTSGNYTINSHNVDNVIEVYNAEKKGIEGYNADLSSVDPNSAYGQLVLKSYGFNSETQSYTKGSLFDMFNIWAHGDAENLDSDNNMMYNFIQQVLNPESGYVGKMLKEINEAMRQDWFDNIFLDNKWFITASGKGVDNTDLGVVKMDGNNVASIRYQLDYYGPKDASTKLDKHVKSLGYTDPASGNSPSWIDQAGIDDRYNIEPKEDSAWKLKDWAEYDGNGNAYINHSDQIKYSYVVQFDNLVPMLGSDNNISKDKYRSFLLTDFVWYYNEDRYY</sequence>
<dbReference type="InterPro" id="IPR054816">
    <property type="entry name" value="Lipoprotein_mollicutes-type_CS"/>
</dbReference>
<organism evidence="1 2">
    <name type="scientific">Spiroplasma chrysopicola DF-1</name>
    <dbReference type="NCBI Taxonomy" id="1276227"/>
    <lineage>
        <taxon>Bacteria</taxon>
        <taxon>Bacillati</taxon>
        <taxon>Mycoplasmatota</taxon>
        <taxon>Mollicutes</taxon>
        <taxon>Entomoplasmatales</taxon>
        <taxon>Spiroplasmataceae</taxon>
        <taxon>Spiroplasma</taxon>
    </lineage>
</organism>
<dbReference type="RefSeq" id="WP_016339376.1">
    <property type="nucleotide sequence ID" value="NC_021280.1"/>
</dbReference>
<proteinExistence type="predicted"/>
<dbReference type="PATRIC" id="fig|1276227.3.peg.989"/>
<accession>R4U4R9</accession>
<dbReference type="Proteomes" id="UP000013964">
    <property type="component" value="Chromosome"/>
</dbReference>
<reference evidence="1 2" key="1">
    <citation type="journal article" date="2013" name="Genome Biol. Evol.">
        <title>Complete genomes of two dipteran-associated spiroplasmas provided insights into the origin, dynamics, and impacts of viral invasion in spiroplasma.</title>
        <authorList>
            <person name="Ku C."/>
            <person name="Lo W.S."/>
            <person name="Chen L.L."/>
            <person name="Kuo C.H."/>
        </authorList>
    </citation>
    <scope>NUCLEOTIDE SEQUENCE [LARGE SCALE GENOMIC DNA]</scope>
    <source>
        <strain evidence="1 2">DF-1</strain>
    </source>
</reference>
<evidence type="ECO:0008006" key="3">
    <source>
        <dbReference type="Google" id="ProtNLM"/>
    </source>
</evidence>
<dbReference type="HOGENOM" id="CLU_363659_0_0_14"/>
<name>R4U4R9_9MOLU</name>
<evidence type="ECO:0000313" key="2">
    <source>
        <dbReference type="Proteomes" id="UP000013964"/>
    </source>
</evidence>
<dbReference type="NCBIfam" id="NF038029">
    <property type="entry name" value="LP_plasma"/>
    <property type="match status" value="1"/>
</dbReference>
<protein>
    <recommendedName>
        <fullName evidence="3">Lipoprotein</fullName>
    </recommendedName>
</protein>
<dbReference type="KEGG" id="scr:SCHRY_v1c09860"/>
<dbReference type="EMBL" id="CP005077">
    <property type="protein sequence ID" value="AGM25558.1"/>
    <property type="molecule type" value="Genomic_DNA"/>
</dbReference>